<dbReference type="OrthoDB" id="9801455at2"/>
<evidence type="ECO:0000256" key="5">
    <source>
        <dbReference type="PIRSR" id="PIRSR606710-2"/>
    </source>
</evidence>
<sequence length="331" mass="35062">MRLLLAAGTALVVLAACGGPEPEPVEEEQPVGFTNPVVDRDFPDPAVIEADGTYYAYATNSRAGNVPVMTSPDLVTWEPAGDAMPVLAPWVTGGRTWAPEIAVHGPDRYVLYYTALGTASGRQCVGRAVATSPAGPFVDESAEPLICQADAGGSIDASPFTDVDGARYLLWKNDGNAVGVDTWIYAQPLSEDGLTLVGSPAQLIKQDQPWEGTLVEAPFLWLRDGTYYLFYSANAYDRAEYAVGYAVCEGPLGPCSKPSSAPILASSDDAAGPGHCVLIEKDGRTWMVHHAWPPDSVGSALPGRTMWLTEVQWEDGVPVLDGPRASVAALP</sequence>
<dbReference type="GO" id="GO:0004553">
    <property type="term" value="F:hydrolase activity, hydrolyzing O-glycosyl compounds"/>
    <property type="evidence" value="ECO:0007669"/>
    <property type="project" value="InterPro"/>
</dbReference>
<dbReference type="CDD" id="cd08999">
    <property type="entry name" value="GH43_ABN-like"/>
    <property type="match status" value="1"/>
</dbReference>
<evidence type="ECO:0000313" key="8">
    <source>
        <dbReference type="EMBL" id="SEE34627.1"/>
    </source>
</evidence>
<keyword evidence="3 6" id="KW-0326">Glycosidase</keyword>
<feature type="active site" description="Proton donor" evidence="4">
    <location>
        <position position="216"/>
    </location>
</feature>
<dbReference type="RefSeq" id="WP_083288915.1">
    <property type="nucleotide sequence ID" value="NZ_FNUC01000003.1"/>
</dbReference>
<accession>A0A1H5I347</accession>
<feature type="active site" description="Proton acceptor" evidence="4">
    <location>
        <position position="44"/>
    </location>
</feature>
<gene>
    <name evidence="8" type="ORF">SAMN04488561_1048</name>
</gene>
<dbReference type="EMBL" id="FNUC01000003">
    <property type="protein sequence ID" value="SEE34627.1"/>
    <property type="molecule type" value="Genomic_DNA"/>
</dbReference>
<dbReference type="InterPro" id="IPR023296">
    <property type="entry name" value="Glyco_hydro_beta-prop_sf"/>
</dbReference>
<evidence type="ECO:0000313" key="9">
    <source>
        <dbReference type="Proteomes" id="UP000181980"/>
    </source>
</evidence>
<dbReference type="AlphaFoldDB" id="A0A1H5I347"/>
<evidence type="ECO:0000256" key="3">
    <source>
        <dbReference type="ARBA" id="ARBA00023295"/>
    </source>
</evidence>
<dbReference type="STRING" id="561176.SAMN04488561_1048"/>
<dbReference type="PROSITE" id="PS51257">
    <property type="entry name" value="PROKAR_LIPOPROTEIN"/>
    <property type="match status" value="1"/>
</dbReference>
<dbReference type="SUPFAM" id="SSF75005">
    <property type="entry name" value="Arabinanase/levansucrase/invertase"/>
    <property type="match status" value="1"/>
</dbReference>
<keyword evidence="2 6" id="KW-0378">Hydrolase</keyword>
<evidence type="ECO:0000256" key="4">
    <source>
        <dbReference type="PIRSR" id="PIRSR606710-1"/>
    </source>
</evidence>
<comment type="similarity">
    <text evidence="1 6">Belongs to the glycosyl hydrolase 43 family.</text>
</comment>
<proteinExistence type="inferred from homology"/>
<evidence type="ECO:0000256" key="6">
    <source>
        <dbReference type="RuleBase" id="RU361187"/>
    </source>
</evidence>
<keyword evidence="7" id="KW-0732">Signal</keyword>
<dbReference type="PANTHER" id="PTHR42812:SF5">
    <property type="entry name" value="ENDO-ARABINASE"/>
    <property type="match status" value="1"/>
</dbReference>
<dbReference type="PANTHER" id="PTHR42812">
    <property type="entry name" value="BETA-XYLOSIDASE"/>
    <property type="match status" value="1"/>
</dbReference>
<protein>
    <submittedName>
        <fullName evidence="8">Glycosyl hydrolases family 43</fullName>
    </submittedName>
</protein>
<dbReference type="Pfam" id="PF04616">
    <property type="entry name" value="Glyco_hydro_43"/>
    <property type="match status" value="1"/>
</dbReference>
<evidence type="ECO:0000256" key="2">
    <source>
        <dbReference type="ARBA" id="ARBA00022801"/>
    </source>
</evidence>
<feature type="site" description="Important for catalytic activity, responsible for pKa modulation of the active site Glu and correct orientation of both the proton donor and substrate" evidence="5">
    <location>
        <position position="156"/>
    </location>
</feature>
<keyword evidence="9" id="KW-1185">Reference proteome</keyword>
<dbReference type="InterPro" id="IPR006710">
    <property type="entry name" value="Glyco_hydro_43"/>
</dbReference>
<name>A0A1H5I347_9ACTN</name>
<feature type="signal peptide" evidence="7">
    <location>
        <begin position="1"/>
        <end position="15"/>
    </location>
</feature>
<evidence type="ECO:0000256" key="1">
    <source>
        <dbReference type="ARBA" id="ARBA00009865"/>
    </source>
</evidence>
<evidence type="ECO:0000256" key="7">
    <source>
        <dbReference type="SAM" id="SignalP"/>
    </source>
</evidence>
<organism evidence="8 9">
    <name type="scientific">Jiangella alba</name>
    <dbReference type="NCBI Taxonomy" id="561176"/>
    <lineage>
        <taxon>Bacteria</taxon>
        <taxon>Bacillati</taxon>
        <taxon>Actinomycetota</taxon>
        <taxon>Actinomycetes</taxon>
        <taxon>Jiangellales</taxon>
        <taxon>Jiangellaceae</taxon>
        <taxon>Jiangella</taxon>
    </lineage>
</organism>
<dbReference type="Proteomes" id="UP000181980">
    <property type="component" value="Unassembled WGS sequence"/>
</dbReference>
<feature type="chain" id="PRO_5039111454" evidence="7">
    <location>
        <begin position="16"/>
        <end position="331"/>
    </location>
</feature>
<reference evidence="9" key="1">
    <citation type="submission" date="2016-10" db="EMBL/GenBank/DDBJ databases">
        <authorList>
            <person name="Varghese N."/>
            <person name="Submissions S."/>
        </authorList>
    </citation>
    <scope>NUCLEOTIDE SEQUENCE [LARGE SCALE GENOMIC DNA]</scope>
    <source>
        <strain evidence="9">DSM 45237</strain>
    </source>
</reference>
<dbReference type="Gene3D" id="2.115.10.20">
    <property type="entry name" value="Glycosyl hydrolase domain, family 43"/>
    <property type="match status" value="1"/>
</dbReference>
<dbReference type="InterPro" id="IPR051795">
    <property type="entry name" value="Glycosyl_Hydrlase_43"/>
</dbReference>
<dbReference type="GO" id="GO:0005975">
    <property type="term" value="P:carbohydrate metabolic process"/>
    <property type="evidence" value="ECO:0007669"/>
    <property type="project" value="InterPro"/>
</dbReference>